<gene>
    <name evidence="1" type="ORF">SAMN05421753_104153</name>
</gene>
<reference evidence="2" key="1">
    <citation type="submission" date="2016-10" db="EMBL/GenBank/DDBJ databases">
        <authorList>
            <person name="Varghese N."/>
            <person name="Submissions S."/>
        </authorList>
    </citation>
    <scope>NUCLEOTIDE SEQUENCE [LARGE SCALE GENOMIC DNA]</scope>
    <source>
        <strain evidence="2">DSM 26348</strain>
    </source>
</reference>
<dbReference type="RefSeq" id="WP_092048514.1">
    <property type="nucleotide sequence ID" value="NZ_FOQD01000004.1"/>
</dbReference>
<protein>
    <submittedName>
        <fullName evidence="1">Uncharacterized protein</fullName>
    </submittedName>
</protein>
<dbReference type="AlphaFoldDB" id="A0A1I3EBS9"/>
<dbReference type="STRING" id="1576369.SAMN05421753_104153"/>
<dbReference type="Proteomes" id="UP000199518">
    <property type="component" value="Unassembled WGS sequence"/>
</dbReference>
<sequence>MSETNAQPLLVKNVSGETIPARSFVRVTGGEKLANGVHVLLVDKPNDDTDARILVTDLVPIAADKVKRAWNPTFPVWVKPADVEALEPVQEVGPAAGEWDAASDGTGFDCVMVDEDAGLALVIAKGGGSSGGDGGGSSACSPCAGQLTSGLVEYDPGDGVVKLSETIVLGSEITSLFGLDPIDLPWTGGGIYAPDDVPFTCPEEP</sequence>
<proteinExistence type="predicted"/>
<keyword evidence="2" id="KW-1185">Reference proteome</keyword>
<organism evidence="1 2">
    <name type="scientific">Planctomicrobium piriforme</name>
    <dbReference type="NCBI Taxonomy" id="1576369"/>
    <lineage>
        <taxon>Bacteria</taxon>
        <taxon>Pseudomonadati</taxon>
        <taxon>Planctomycetota</taxon>
        <taxon>Planctomycetia</taxon>
        <taxon>Planctomycetales</taxon>
        <taxon>Planctomycetaceae</taxon>
        <taxon>Planctomicrobium</taxon>
    </lineage>
</organism>
<accession>A0A1I3EBS9</accession>
<evidence type="ECO:0000313" key="2">
    <source>
        <dbReference type="Proteomes" id="UP000199518"/>
    </source>
</evidence>
<dbReference type="EMBL" id="FOQD01000004">
    <property type="protein sequence ID" value="SFH96339.1"/>
    <property type="molecule type" value="Genomic_DNA"/>
</dbReference>
<name>A0A1I3EBS9_9PLAN</name>
<evidence type="ECO:0000313" key="1">
    <source>
        <dbReference type="EMBL" id="SFH96339.1"/>
    </source>
</evidence>